<evidence type="ECO:0008006" key="4">
    <source>
        <dbReference type="Google" id="ProtNLM"/>
    </source>
</evidence>
<feature type="region of interest" description="Disordered" evidence="1">
    <location>
        <begin position="99"/>
        <end position="119"/>
    </location>
</feature>
<gene>
    <name evidence="2" type="ORF">BST99_11210</name>
</gene>
<dbReference type="EMBL" id="MQVX01000001">
    <property type="protein sequence ID" value="PQJ16215.1"/>
    <property type="molecule type" value="Genomic_DNA"/>
</dbReference>
<dbReference type="OrthoDB" id="1364277at2"/>
<dbReference type="PROSITE" id="PS51257">
    <property type="entry name" value="PROKAR_LIPOPROTEIN"/>
    <property type="match status" value="1"/>
</dbReference>
<dbReference type="AlphaFoldDB" id="A0A2S7T9P6"/>
<evidence type="ECO:0000313" key="2">
    <source>
        <dbReference type="EMBL" id="PQJ16215.1"/>
    </source>
</evidence>
<dbReference type="RefSeq" id="WP_105001890.1">
    <property type="nucleotide sequence ID" value="NZ_MQVX01000001.1"/>
</dbReference>
<keyword evidence="3" id="KW-1185">Reference proteome</keyword>
<reference evidence="3" key="1">
    <citation type="submission" date="2016-11" db="EMBL/GenBank/DDBJ databases">
        <title>Trade-off between light-utilization and light-protection in marine flavobacteria.</title>
        <authorList>
            <person name="Kumagai Y."/>
            <person name="Yoshizawa S."/>
            <person name="Kogure K."/>
        </authorList>
    </citation>
    <scope>NUCLEOTIDE SEQUENCE [LARGE SCALE GENOMIC DNA]</scope>
    <source>
        <strain evidence="3">SG-18</strain>
    </source>
</reference>
<accession>A0A2S7T9P6</accession>
<sequence>MKDLYILSLILLFGLGGCSSQKKLTEQTDFVVQSAKCYKLLQGREESKPQLMLEVEINQIPEGAGGDYVIFRGEVKPYTFESVGGKSYLTARFSVNGPSKPDMVMEGDSQKEGGNQPPSLQPLLKEFPFELAEDEAVFRYKSGKKYVYFKVGGIVDGKTKTGI</sequence>
<proteinExistence type="predicted"/>
<evidence type="ECO:0000256" key="1">
    <source>
        <dbReference type="SAM" id="MobiDB-lite"/>
    </source>
</evidence>
<comment type="caution">
    <text evidence="2">The sequence shown here is derived from an EMBL/GenBank/DDBJ whole genome shotgun (WGS) entry which is preliminary data.</text>
</comment>
<protein>
    <recommendedName>
        <fullName evidence="4">Lipoprotein</fullName>
    </recommendedName>
</protein>
<dbReference type="Proteomes" id="UP000239366">
    <property type="component" value="Unassembled WGS sequence"/>
</dbReference>
<evidence type="ECO:0000313" key="3">
    <source>
        <dbReference type="Proteomes" id="UP000239366"/>
    </source>
</evidence>
<organism evidence="2 3">
    <name type="scientific">Aureicoccus marinus</name>
    <dbReference type="NCBI Taxonomy" id="754435"/>
    <lineage>
        <taxon>Bacteria</taxon>
        <taxon>Pseudomonadati</taxon>
        <taxon>Bacteroidota</taxon>
        <taxon>Flavobacteriia</taxon>
        <taxon>Flavobacteriales</taxon>
        <taxon>Flavobacteriaceae</taxon>
        <taxon>Aureicoccus</taxon>
    </lineage>
</organism>
<name>A0A2S7T9P6_9FLAO</name>